<proteinExistence type="predicted"/>
<dbReference type="Proteomes" id="UP001432062">
    <property type="component" value="Chromosome"/>
</dbReference>
<evidence type="ECO:0000313" key="2">
    <source>
        <dbReference type="Proteomes" id="UP001432062"/>
    </source>
</evidence>
<keyword evidence="2" id="KW-1185">Reference proteome</keyword>
<reference evidence="1" key="1">
    <citation type="submission" date="2022-10" db="EMBL/GenBank/DDBJ databases">
        <title>The complete genomes of actinobacterial strains from the NBC collection.</title>
        <authorList>
            <person name="Joergensen T.S."/>
            <person name="Alvarez Arevalo M."/>
            <person name="Sterndorff E.B."/>
            <person name="Faurdal D."/>
            <person name="Vuksanovic O."/>
            <person name="Mourched A.-S."/>
            <person name="Charusanti P."/>
            <person name="Shaw S."/>
            <person name="Blin K."/>
            <person name="Weber T."/>
        </authorList>
    </citation>
    <scope>NUCLEOTIDE SEQUENCE</scope>
    <source>
        <strain evidence="1">NBC_01482</strain>
    </source>
</reference>
<evidence type="ECO:0000313" key="1">
    <source>
        <dbReference type="EMBL" id="WUV46340.1"/>
    </source>
</evidence>
<protein>
    <submittedName>
        <fullName evidence="1">Uncharacterized protein</fullName>
    </submittedName>
</protein>
<dbReference type="EMBL" id="CP109441">
    <property type="protein sequence ID" value="WUV46340.1"/>
    <property type="molecule type" value="Genomic_DNA"/>
</dbReference>
<name>A0ABZ1YWS2_9NOCA</name>
<accession>A0ABZ1YWS2</accession>
<organism evidence="1 2">
    <name type="scientific">Nocardia vinacea</name>
    <dbReference type="NCBI Taxonomy" id="96468"/>
    <lineage>
        <taxon>Bacteria</taxon>
        <taxon>Bacillati</taxon>
        <taxon>Actinomycetota</taxon>
        <taxon>Actinomycetes</taxon>
        <taxon>Mycobacteriales</taxon>
        <taxon>Nocardiaceae</taxon>
        <taxon>Nocardia</taxon>
    </lineage>
</organism>
<gene>
    <name evidence="1" type="ORF">OG563_46070</name>
</gene>
<dbReference type="RefSeq" id="WP_329410001.1">
    <property type="nucleotide sequence ID" value="NZ_CP109441.1"/>
</dbReference>
<sequence length="75" mass="7777">MDANRFHYESIAVVAVTSSSLTYQVPYPTGGHAEQTLGVGGSGSFGFRGQDSISVRLESIDSGHAVLSLVPGPPL</sequence>